<feature type="binding site" evidence="13">
    <location>
        <position position="146"/>
    </location>
    <ligand>
        <name>Mg(2+)</name>
        <dbReference type="ChEBI" id="CHEBI:18420"/>
    </ligand>
</feature>
<organism evidence="16 17">
    <name type="scientific">Chromobacterium phragmitis</name>
    <dbReference type="NCBI Taxonomy" id="2202141"/>
    <lineage>
        <taxon>Bacteria</taxon>
        <taxon>Pseudomonadati</taxon>
        <taxon>Pseudomonadota</taxon>
        <taxon>Betaproteobacteria</taxon>
        <taxon>Neisseriales</taxon>
        <taxon>Chromobacteriaceae</taxon>
        <taxon>Chromobacterium</taxon>
    </lineage>
</organism>
<feature type="binding site" evidence="12">
    <location>
        <position position="89"/>
    </location>
    <ligand>
        <name>CoA</name>
        <dbReference type="ChEBI" id="CHEBI:57287"/>
    </ligand>
</feature>
<dbReference type="Proteomes" id="UP000252038">
    <property type="component" value="Chromosome"/>
</dbReference>
<dbReference type="PANTHER" id="PTHR38096:SF1">
    <property type="entry name" value="ENTEROBACTIN SYNTHASE COMPONENT D"/>
    <property type="match status" value="1"/>
</dbReference>
<comment type="catalytic activity">
    <reaction evidence="11">
        <text>apo-[peptidyl-carrier protein] + CoA = holo-[peptidyl-carrier protein] + adenosine 3',5'-bisphosphate + H(+)</text>
        <dbReference type="Rhea" id="RHEA:46228"/>
        <dbReference type="Rhea" id="RHEA-COMP:11479"/>
        <dbReference type="Rhea" id="RHEA-COMP:11480"/>
        <dbReference type="ChEBI" id="CHEBI:15378"/>
        <dbReference type="ChEBI" id="CHEBI:29999"/>
        <dbReference type="ChEBI" id="CHEBI:57287"/>
        <dbReference type="ChEBI" id="CHEBI:58343"/>
        <dbReference type="ChEBI" id="CHEBI:64479"/>
    </reaction>
</comment>
<dbReference type="GO" id="GO:0000287">
    <property type="term" value="F:magnesium ion binding"/>
    <property type="evidence" value="ECO:0007669"/>
    <property type="project" value="InterPro"/>
</dbReference>
<feature type="binding site" evidence="12">
    <location>
        <position position="194"/>
    </location>
    <ligand>
        <name>CoA</name>
        <dbReference type="ChEBI" id="CHEBI:57287"/>
    </ligand>
</feature>
<comment type="similarity">
    <text evidence="3">Belongs to the P-Pant transferase superfamily. EntD family.</text>
</comment>
<dbReference type="EMBL" id="CP029554">
    <property type="protein sequence ID" value="AXE33405.1"/>
    <property type="molecule type" value="Genomic_DNA"/>
</dbReference>
<feature type="binding site" evidence="12">
    <location>
        <position position="146"/>
    </location>
    <ligand>
        <name>CoA</name>
        <dbReference type="ChEBI" id="CHEBI:57287"/>
    </ligand>
</feature>
<keyword evidence="13" id="KW-0479">Metal-binding</keyword>
<dbReference type="InterPro" id="IPR041354">
    <property type="entry name" value="4PPT_N"/>
</dbReference>
<feature type="binding site" evidence="12">
    <location>
        <position position="81"/>
    </location>
    <ligand>
        <name>CoA</name>
        <dbReference type="ChEBI" id="CHEBI:57287"/>
    </ligand>
</feature>
<evidence type="ECO:0000256" key="2">
    <source>
        <dbReference type="ARBA" id="ARBA00004993"/>
    </source>
</evidence>
<protein>
    <recommendedName>
        <fullName evidence="5">Enterobactin synthase component D</fullName>
    </recommendedName>
    <alternativeName>
        <fullName evidence="8">4'-phosphopantetheinyl transferase EntD</fullName>
    </alternativeName>
    <alternativeName>
        <fullName evidence="9">Enterochelin synthase D</fullName>
    </alternativeName>
</protein>
<dbReference type="PRINTS" id="PR01399">
    <property type="entry name" value="ENTSNTHTASED"/>
</dbReference>
<comment type="function">
    <text evidence="1">Involved in the biosynthesis of the siderophore enterobactin (enterochelin), which is a macrocyclic trimeric lactone of N-(2,3-dihydroxybenzoyl)-serine. The serine trilactone serves as a scaffolding for the three catechol functionalities that provide hexadentate coordination for the tightly ligated iron(2+) atoms. Plays an essential role in the assembly of the enterobactin by catalyzing the transfer of the 4'-phosphopantetheine (Ppant) moiety from coenzyme A to the apo-domains of both EntB (ArCP domain) and EntF (PCP domain) to yield their holo-forms which make them competent for the activation of 2,3-dihydroxybenzoate (DHB) and L-serine, respectively.</text>
</comment>
<comment type="subunit">
    <text evidence="4">EntB, EntD, EntE, and EntF form a multienzyme complex called enterobactin synthase.</text>
</comment>
<name>A0A344UDQ7_9NEIS</name>
<dbReference type="SUPFAM" id="SSF56214">
    <property type="entry name" value="4'-phosphopantetheinyl transferase"/>
    <property type="match status" value="1"/>
</dbReference>
<dbReference type="InterPro" id="IPR003542">
    <property type="entry name" value="Enbac_synth_compD-like"/>
</dbReference>
<reference evidence="16 17" key="1">
    <citation type="submission" date="2018-05" db="EMBL/GenBank/DDBJ databases">
        <title>Genome sequencing, assembly and analysis of the novel insecticidal bacterium, Chromobacterium phragmitis.</title>
        <authorList>
            <person name="Sparks M.E."/>
            <person name="Blackburn M.B."/>
            <person name="Gundersen-Rindal D.E."/>
        </authorList>
    </citation>
    <scope>NUCLEOTIDE SEQUENCE [LARGE SCALE GENOMIC DNA]</scope>
    <source>
        <strain evidence="16">IIBBL 274-1</strain>
    </source>
</reference>
<gene>
    <name evidence="16" type="ORF">DK843_03195</name>
</gene>
<dbReference type="GO" id="GO:0008897">
    <property type="term" value="F:holo-[acyl-carrier-protein] synthase activity"/>
    <property type="evidence" value="ECO:0007669"/>
    <property type="project" value="InterPro"/>
</dbReference>
<keyword evidence="7" id="KW-0259">Enterobactin biosynthesis</keyword>
<evidence type="ECO:0000256" key="8">
    <source>
        <dbReference type="ARBA" id="ARBA00029894"/>
    </source>
</evidence>
<evidence type="ECO:0000256" key="3">
    <source>
        <dbReference type="ARBA" id="ARBA00008342"/>
    </source>
</evidence>
<keyword evidence="6" id="KW-0808">Transferase</keyword>
<evidence type="ECO:0000256" key="13">
    <source>
        <dbReference type="PIRSR" id="PIRSR603542-2"/>
    </source>
</evidence>
<dbReference type="PANTHER" id="PTHR38096">
    <property type="entry name" value="ENTEROBACTIN SYNTHASE COMPONENT D"/>
    <property type="match status" value="1"/>
</dbReference>
<evidence type="ECO:0000256" key="7">
    <source>
        <dbReference type="ARBA" id="ARBA00023191"/>
    </source>
</evidence>
<dbReference type="GO" id="GO:0009366">
    <property type="term" value="C:enterobactin synthetase complex"/>
    <property type="evidence" value="ECO:0007669"/>
    <property type="project" value="InterPro"/>
</dbReference>
<proteinExistence type="inferred from homology"/>
<feature type="binding site" evidence="12">
    <location>
        <position position="190"/>
    </location>
    <ligand>
        <name>CoA</name>
        <dbReference type="ChEBI" id="CHEBI:57287"/>
    </ligand>
</feature>
<evidence type="ECO:0000256" key="1">
    <source>
        <dbReference type="ARBA" id="ARBA00003937"/>
    </source>
</evidence>
<evidence type="ECO:0000313" key="17">
    <source>
        <dbReference type="Proteomes" id="UP000252038"/>
    </source>
</evidence>
<dbReference type="Pfam" id="PF01648">
    <property type="entry name" value="ACPS"/>
    <property type="match status" value="1"/>
</dbReference>
<sequence length="262" mass="28657">MRRFTLVGRVRKPFSLPVMPIPSLELAPFLQNVSPLPLPLPLASGVAALRCDFMVDAYDDVWFDRMGVTRPASLERAVAKRKSEYLAARYLCKLLLAERGLPTQVGSGQHRQPLWPEGWVGAITHSAGVAVAALAPAADGCMFGLDLERWMSDKTADNVESGILVDGERDALAGAWPFTRALTLAFSAKESLFKALYPRVGGYFDFDAAEMADVDWVAGRFLIRLRKTLAPGLEAGRAFEGGFHVMDGQVLTLILAFEPNHP</sequence>
<feature type="binding site" evidence="13">
    <location>
        <position position="148"/>
    </location>
    <ligand>
        <name>Mg(2+)</name>
        <dbReference type="ChEBI" id="CHEBI:18420"/>
    </ligand>
</feature>
<evidence type="ECO:0000256" key="11">
    <source>
        <dbReference type="ARBA" id="ARBA00049191"/>
    </source>
</evidence>
<evidence type="ECO:0000313" key="16">
    <source>
        <dbReference type="EMBL" id="AXE33405.1"/>
    </source>
</evidence>
<dbReference type="UniPathway" id="UPA00017"/>
<comment type="cofactor">
    <cofactor evidence="13">
        <name>Mg(2+)</name>
        <dbReference type="ChEBI" id="CHEBI:18420"/>
    </cofactor>
</comment>
<feature type="domain" description="4'-phosphopantetheinyl transferase" evidence="14">
    <location>
        <begin position="143"/>
        <end position="220"/>
    </location>
</feature>
<comment type="pathway">
    <text evidence="2">Siderophore biosynthesis; enterobactin biosynthesis.</text>
</comment>
<comment type="catalytic activity">
    <reaction evidence="10">
        <text>apo-[aryl-carrier protein] + CoA = holo-[aryl-carrier protein] + adenosine 3',5'-bisphosphate + H(+)</text>
        <dbReference type="Rhea" id="RHEA:48404"/>
        <dbReference type="Rhea" id="RHEA-COMP:15903"/>
        <dbReference type="Rhea" id="RHEA-COMP:17557"/>
        <dbReference type="ChEBI" id="CHEBI:15378"/>
        <dbReference type="ChEBI" id="CHEBI:29999"/>
        <dbReference type="ChEBI" id="CHEBI:57287"/>
        <dbReference type="ChEBI" id="CHEBI:58343"/>
        <dbReference type="ChEBI" id="CHEBI:64479"/>
    </reaction>
</comment>
<evidence type="ECO:0000256" key="6">
    <source>
        <dbReference type="ARBA" id="ARBA00022679"/>
    </source>
</evidence>
<dbReference type="Pfam" id="PF17837">
    <property type="entry name" value="4PPT_N"/>
    <property type="match status" value="1"/>
</dbReference>
<evidence type="ECO:0000259" key="15">
    <source>
        <dbReference type="Pfam" id="PF17837"/>
    </source>
</evidence>
<dbReference type="InterPro" id="IPR008278">
    <property type="entry name" value="4-PPantetheinyl_Trfase_dom"/>
</dbReference>
<dbReference type="InterPro" id="IPR037143">
    <property type="entry name" value="4-PPantetheinyl_Trfase_dom_sf"/>
</dbReference>
<dbReference type="KEGG" id="chrb:DK843_03195"/>
<evidence type="ECO:0000256" key="10">
    <source>
        <dbReference type="ARBA" id="ARBA00049176"/>
    </source>
</evidence>
<evidence type="ECO:0000256" key="12">
    <source>
        <dbReference type="PIRSR" id="PIRSR603542-1"/>
    </source>
</evidence>
<evidence type="ECO:0000256" key="4">
    <source>
        <dbReference type="ARBA" id="ARBA00011503"/>
    </source>
</evidence>
<evidence type="ECO:0000259" key="14">
    <source>
        <dbReference type="Pfam" id="PF01648"/>
    </source>
</evidence>
<accession>A0A344UDQ7</accession>
<keyword evidence="13" id="KW-0460">Magnesium</keyword>
<dbReference type="AlphaFoldDB" id="A0A344UDQ7"/>
<evidence type="ECO:0000256" key="5">
    <source>
        <dbReference type="ARBA" id="ARBA00019087"/>
    </source>
</evidence>
<evidence type="ECO:0000256" key="9">
    <source>
        <dbReference type="ARBA" id="ARBA00031996"/>
    </source>
</evidence>
<dbReference type="GO" id="GO:0009239">
    <property type="term" value="P:enterobactin biosynthetic process"/>
    <property type="evidence" value="ECO:0007669"/>
    <property type="project" value="UniProtKB-UniPathway"/>
</dbReference>
<dbReference type="GO" id="GO:0005886">
    <property type="term" value="C:plasma membrane"/>
    <property type="evidence" value="ECO:0007669"/>
    <property type="project" value="TreeGrafter"/>
</dbReference>
<feature type="binding site" evidence="12">
    <location>
        <begin position="124"/>
        <end position="125"/>
    </location>
    <ligand>
        <name>CoA</name>
        <dbReference type="ChEBI" id="CHEBI:57287"/>
    </ligand>
</feature>
<feature type="domain" description="4'-phosphopantetheinyl transferase N-terminal" evidence="15">
    <location>
        <begin position="73"/>
        <end position="135"/>
    </location>
</feature>